<dbReference type="CDD" id="cd06223">
    <property type="entry name" value="PRTases_typeI"/>
    <property type="match status" value="1"/>
</dbReference>
<organism evidence="4 5">
    <name type="scientific">Bacillus atrophaeus (strain 1942)</name>
    <dbReference type="NCBI Taxonomy" id="720555"/>
    <lineage>
        <taxon>Bacteria</taxon>
        <taxon>Bacillati</taxon>
        <taxon>Bacillota</taxon>
        <taxon>Bacilli</taxon>
        <taxon>Bacillales</taxon>
        <taxon>Bacillaceae</taxon>
        <taxon>Bacillus</taxon>
    </lineage>
</organism>
<gene>
    <name evidence="4" type="ordered locus">BATR1942_15620</name>
</gene>
<dbReference type="EMBL" id="CP002207">
    <property type="protein sequence ID" value="ADP34043.1"/>
    <property type="molecule type" value="Genomic_DNA"/>
</dbReference>
<dbReference type="InterPro" id="IPR029057">
    <property type="entry name" value="PRTase-like"/>
</dbReference>
<dbReference type="PANTHER" id="PTHR47505">
    <property type="entry name" value="DNA UTILIZATION PROTEIN YHGH"/>
    <property type="match status" value="1"/>
</dbReference>
<evidence type="ECO:0000313" key="4">
    <source>
        <dbReference type="EMBL" id="ADP34043.1"/>
    </source>
</evidence>
<evidence type="ECO:0000259" key="2">
    <source>
        <dbReference type="Pfam" id="PF00156"/>
    </source>
</evidence>
<dbReference type="Pfam" id="PF18912">
    <property type="entry name" value="DZR_2"/>
    <property type="match status" value="1"/>
</dbReference>
<comment type="similarity">
    <text evidence="1">Belongs to the ComF/GntX family.</text>
</comment>
<dbReference type="InterPro" id="IPR000836">
    <property type="entry name" value="PRTase_dom"/>
</dbReference>
<accession>A0ABN3ZG50</accession>
<dbReference type="SUPFAM" id="SSF53271">
    <property type="entry name" value="PRTase-like"/>
    <property type="match status" value="1"/>
</dbReference>
<protein>
    <submittedName>
        <fullName evidence="4">Component of the DNA transport apparatus</fullName>
    </submittedName>
</protein>
<dbReference type="PANTHER" id="PTHR47505:SF1">
    <property type="entry name" value="DNA UTILIZATION PROTEIN YHGH"/>
    <property type="match status" value="1"/>
</dbReference>
<feature type="domain" description="Phosphoribosyltransferase" evidence="2">
    <location>
        <begin position="162"/>
        <end position="224"/>
    </location>
</feature>
<reference evidence="4 5" key="1">
    <citation type="journal article" date="2011" name="Front. Microbiol.">
        <title>Genomic signatures of strain selection and enhancement in Bacillus atrophaeus var. globigii, a historical biowarfare simulant.</title>
        <authorList>
            <person name="Gibbons H.S."/>
            <person name="Broomall S.M."/>
            <person name="McNew L.A."/>
            <person name="Daligault H."/>
            <person name="Chapman C."/>
            <person name="Bruce D."/>
            <person name="Karavis M."/>
            <person name="Krepps M."/>
            <person name="McGregor P.A."/>
            <person name="Hong C."/>
            <person name="Park K.H."/>
            <person name="Akmal A."/>
            <person name="Feldman A."/>
            <person name="Lin J.S."/>
            <person name="Chang W.E."/>
            <person name="Higgs B.W."/>
            <person name="Demirev P."/>
            <person name="Lindquist J."/>
            <person name="Liem A."/>
            <person name="Fochler E."/>
            <person name="Read T.D."/>
            <person name="Tapia R."/>
            <person name="Johnson S."/>
            <person name="Bishop-Lilly K.A."/>
            <person name="Detter C."/>
            <person name="Han C."/>
            <person name="Sozhamannan S."/>
            <person name="Rosenzweig C.N."/>
            <person name="Skowronski E.W."/>
        </authorList>
    </citation>
    <scope>NUCLEOTIDE SEQUENCE [LARGE SCALE GENOMIC DNA]</scope>
    <source>
        <strain evidence="4 5">1942</strain>
    </source>
</reference>
<name>A0ABN3ZG50_BACA1</name>
<dbReference type="Proteomes" id="UP000006867">
    <property type="component" value="Chromosome"/>
</dbReference>
<proteinExistence type="inferred from homology"/>
<dbReference type="Gene3D" id="3.40.50.2020">
    <property type="match status" value="1"/>
</dbReference>
<evidence type="ECO:0000256" key="1">
    <source>
        <dbReference type="ARBA" id="ARBA00008007"/>
    </source>
</evidence>
<evidence type="ECO:0000313" key="5">
    <source>
        <dbReference type="Proteomes" id="UP000006867"/>
    </source>
</evidence>
<feature type="domain" description="Double zinc ribbon" evidence="3">
    <location>
        <begin position="20"/>
        <end position="56"/>
    </location>
</feature>
<keyword evidence="5" id="KW-1185">Reference proteome</keyword>
<dbReference type="InterPro" id="IPR051910">
    <property type="entry name" value="ComF/GntX_DNA_util-trans"/>
</dbReference>
<dbReference type="InterPro" id="IPR044005">
    <property type="entry name" value="DZR_2"/>
</dbReference>
<evidence type="ECO:0000259" key="3">
    <source>
        <dbReference type="Pfam" id="PF18912"/>
    </source>
</evidence>
<dbReference type="Pfam" id="PF00156">
    <property type="entry name" value="Pribosyltran"/>
    <property type="match status" value="1"/>
</dbReference>
<sequence length="225" mass="25865">MCDSQFSQSLTWRSLFLLEPDEKVCHPCKKQLQRIAGTVCPSCGRPQNTNEKCPDCTEWESRIDRGFLLSRNRSVYLYNEMMKESLARFKFRGDAELLHVFKTDFVSEFSTAYPEKSYVLIPIPLSEERKAERGFNQSELLAKCLGRPIIHSLTRLDNEKQSKKNKAERLLFKRVFNTEINSVEDMDVILIDDLYTTGATLHHAARCLLEKGKAGSVSSFTLIRS</sequence>